<dbReference type="Pfam" id="PF00571">
    <property type="entry name" value="CBS"/>
    <property type="match status" value="2"/>
</dbReference>
<organism evidence="4">
    <name type="scientific">Pycnococcus provasolii</name>
    <dbReference type="NCBI Taxonomy" id="41880"/>
    <lineage>
        <taxon>Eukaryota</taxon>
        <taxon>Viridiplantae</taxon>
        <taxon>Chlorophyta</taxon>
        <taxon>Pseudoscourfieldiophyceae</taxon>
        <taxon>Pseudoscourfieldiales</taxon>
        <taxon>Pycnococcaceae</taxon>
        <taxon>Pycnococcus</taxon>
    </lineage>
</organism>
<name>A0A7S2B589_9CHLO</name>
<dbReference type="PANTHER" id="PTHR43080">
    <property type="entry name" value="CBS DOMAIN-CONTAINING PROTEIN CBSX3, MITOCHONDRIAL"/>
    <property type="match status" value="1"/>
</dbReference>
<feature type="domain" description="CBS" evidence="3">
    <location>
        <begin position="8"/>
        <end position="67"/>
    </location>
</feature>
<sequence>MAPVSRFMCPAAKCIVVGKDCTLRGVADAMLSEKCSAVVVTEGDSSSATGILTKTDLIEAWTKSAKLTDEVAPYMSTNLLNAAPEMTRDAVATLMYENQTHHAVVVDANGAFVGLVSSWDIAREASLDAKAWPWSREGVENKVAHGDRLW</sequence>
<keyword evidence="1 2" id="KW-0129">CBS domain</keyword>
<reference evidence="4" key="1">
    <citation type="submission" date="2021-01" db="EMBL/GenBank/DDBJ databases">
        <authorList>
            <person name="Corre E."/>
            <person name="Pelletier E."/>
            <person name="Niang G."/>
            <person name="Scheremetjew M."/>
            <person name="Finn R."/>
            <person name="Kale V."/>
            <person name="Holt S."/>
            <person name="Cochrane G."/>
            <person name="Meng A."/>
            <person name="Brown T."/>
            <person name="Cohen L."/>
        </authorList>
    </citation>
    <scope>NUCLEOTIDE SEQUENCE</scope>
    <source>
        <strain evidence="4">RCC733</strain>
    </source>
</reference>
<dbReference type="PANTHER" id="PTHR43080:SF29">
    <property type="entry name" value="OS02G0818000 PROTEIN"/>
    <property type="match status" value="1"/>
</dbReference>
<evidence type="ECO:0000256" key="1">
    <source>
        <dbReference type="ARBA" id="ARBA00023122"/>
    </source>
</evidence>
<evidence type="ECO:0000256" key="2">
    <source>
        <dbReference type="PROSITE-ProRule" id="PRU00703"/>
    </source>
</evidence>
<dbReference type="InterPro" id="IPR051257">
    <property type="entry name" value="Diverse_CBS-Domain"/>
</dbReference>
<dbReference type="AlphaFoldDB" id="A0A7S2B589"/>
<evidence type="ECO:0000313" key="4">
    <source>
        <dbReference type="EMBL" id="CAD9387021.1"/>
    </source>
</evidence>
<dbReference type="SMART" id="SM00116">
    <property type="entry name" value="CBS"/>
    <property type="match status" value="2"/>
</dbReference>
<dbReference type="SUPFAM" id="SSF54631">
    <property type="entry name" value="CBS-domain pair"/>
    <property type="match status" value="1"/>
</dbReference>
<dbReference type="EMBL" id="HBGR01010138">
    <property type="protein sequence ID" value="CAD9387021.1"/>
    <property type="molecule type" value="Transcribed_RNA"/>
</dbReference>
<feature type="domain" description="CBS" evidence="3">
    <location>
        <begin position="75"/>
        <end position="131"/>
    </location>
</feature>
<dbReference type="InterPro" id="IPR046342">
    <property type="entry name" value="CBS_dom_sf"/>
</dbReference>
<evidence type="ECO:0000259" key="3">
    <source>
        <dbReference type="PROSITE" id="PS51371"/>
    </source>
</evidence>
<dbReference type="PROSITE" id="PS51371">
    <property type="entry name" value="CBS"/>
    <property type="match status" value="2"/>
</dbReference>
<proteinExistence type="predicted"/>
<accession>A0A7S2B589</accession>
<protein>
    <recommendedName>
        <fullName evidence="3">CBS domain-containing protein</fullName>
    </recommendedName>
</protein>
<dbReference type="Gene3D" id="3.10.580.10">
    <property type="entry name" value="CBS-domain"/>
    <property type="match status" value="1"/>
</dbReference>
<dbReference type="InterPro" id="IPR000644">
    <property type="entry name" value="CBS_dom"/>
</dbReference>
<gene>
    <name evidence="4" type="ORF">PPRO1471_LOCUS6728</name>
</gene>
<dbReference type="CDD" id="cd02205">
    <property type="entry name" value="CBS_pair_SF"/>
    <property type="match status" value="1"/>
</dbReference>